<evidence type="ECO:0000256" key="3">
    <source>
        <dbReference type="ARBA" id="ARBA00023125"/>
    </source>
</evidence>
<evidence type="ECO:0000256" key="2">
    <source>
        <dbReference type="ARBA" id="ARBA00023015"/>
    </source>
</evidence>
<keyword evidence="3" id="KW-0238">DNA-binding</keyword>
<keyword evidence="7" id="KW-1185">Reference proteome</keyword>
<dbReference type="Pfam" id="PF00126">
    <property type="entry name" value="HTH_1"/>
    <property type="match status" value="1"/>
</dbReference>
<dbReference type="EMBL" id="JAABNR010000003">
    <property type="protein sequence ID" value="NBZ86863.1"/>
    <property type="molecule type" value="Genomic_DNA"/>
</dbReference>
<dbReference type="PANTHER" id="PTHR30346:SF0">
    <property type="entry name" value="HCA OPERON TRANSCRIPTIONAL ACTIVATOR HCAR"/>
    <property type="match status" value="1"/>
</dbReference>
<evidence type="ECO:0000256" key="1">
    <source>
        <dbReference type="ARBA" id="ARBA00009437"/>
    </source>
</evidence>
<evidence type="ECO:0000313" key="6">
    <source>
        <dbReference type="EMBL" id="NBZ86863.1"/>
    </source>
</evidence>
<evidence type="ECO:0000259" key="5">
    <source>
        <dbReference type="PROSITE" id="PS50931"/>
    </source>
</evidence>
<dbReference type="GO" id="GO:0003677">
    <property type="term" value="F:DNA binding"/>
    <property type="evidence" value="ECO:0007669"/>
    <property type="project" value="UniProtKB-KW"/>
</dbReference>
<dbReference type="GO" id="GO:0032993">
    <property type="term" value="C:protein-DNA complex"/>
    <property type="evidence" value="ECO:0007669"/>
    <property type="project" value="TreeGrafter"/>
</dbReference>
<proteinExistence type="inferred from homology"/>
<keyword evidence="4" id="KW-0804">Transcription</keyword>
<evidence type="ECO:0000313" key="7">
    <source>
        <dbReference type="Proteomes" id="UP001193501"/>
    </source>
</evidence>
<sequence length="306" mass="32841">MSLRFTLRQLEYLVAVGQAGSITLAAERLNVSAPSISTAIAALEAEFGLPLFVRKHAHGLSPTPAGREMIRAAAETLASAARLSDLAATARGTVAGRLTVGCLLTFAQIVVPQLRRSFLARYPQVAFHQAETHQAALIEGLRDASLDAVLTYDLSLPTDLEFLELATLPPFVMLGPDHPLADRPILTMAELAPHPLVLLDLPLSADYFLGFFETAALRPRISEKSRDMAVVQSLVANGFGYAFGNVRPLSDRAPDGRPLLFRPLQGVAPLRMGLLTAQGAAASLTIRAFIDHARETLPALLPELTI</sequence>
<dbReference type="PROSITE" id="PS50931">
    <property type="entry name" value="HTH_LYSR"/>
    <property type="match status" value="1"/>
</dbReference>
<dbReference type="AlphaFoldDB" id="A0AAE4Y6S3"/>
<comment type="similarity">
    <text evidence="1">Belongs to the LysR transcriptional regulatory family.</text>
</comment>
<dbReference type="PRINTS" id="PR00039">
    <property type="entry name" value="HTHLYSR"/>
</dbReference>
<comment type="caution">
    <text evidence="6">The sequence shown here is derived from an EMBL/GenBank/DDBJ whole genome shotgun (WGS) entry which is preliminary data.</text>
</comment>
<dbReference type="SUPFAM" id="SSF53850">
    <property type="entry name" value="Periplasmic binding protein-like II"/>
    <property type="match status" value="1"/>
</dbReference>
<dbReference type="PANTHER" id="PTHR30346">
    <property type="entry name" value="TRANSCRIPTIONAL DUAL REGULATOR HCAR-RELATED"/>
    <property type="match status" value="1"/>
</dbReference>
<keyword evidence="2" id="KW-0805">Transcription regulation</keyword>
<dbReference type="Gene3D" id="3.40.190.10">
    <property type="entry name" value="Periplasmic binding protein-like II"/>
    <property type="match status" value="2"/>
</dbReference>
<dbReference type="SUPFAM" id="SSF46785">
    <property type="entry name" value="Winged helix' DNA-binding domain"/>
    <property type="match status" value="1"/>
</dbReference>
<dbReference type="InterPro" id="IPR005119">
    <property type="entry name" value="LysR_subst-bd"/>
</dbReference>
<reference evidence="6" key="1">
    <citation type="submission" date="2020-01" db="EMBL/GenBank/DDBJ databases">
        <authorList>
            <person name="Chen W.-M."/>
        </authorList>
    </citation>
    <scope>NUCLEOTIDE SEQUENCE</scope>
    <source>
        <strain evidence="6">CYK-10</strain>
    </source>
</reference>
<dbReference type="RefSeq" id="WP_168773669.1">
    <property type="nucleotide sequence ID" value="NZ_JAABNR010000003.1"/>
</dbReference>
<dbReference type="GO" id="GO:0003700">
    <property type="term" value="F:DNA-binding transcription factor activity"/>
    <property type="evidence" value="ECO:0007669"/>
    <property type="project" value="InterPro"/>
</dbReference>
<protein>
    <submittedName>
        <fullName evidence="6">LysR family transcriptional regulator</fullName>
    </submittedName>
</protein>
<dbReference type="InterPro" id="IPR000847">
    <property type="entry name" value="LysR_HTH_N"/>
</dbReference>
<evidence type="ECO:0000256" key="4">
    <source>
        <dbReference type="ARBA" id="ARBA00023163"/>
    </source>
</evidence>
<gene>
    <name evidence="6" type="ORF">GV832_04655</name>
</gene>
<organism evidence="6 7">
    <name type="scientific">Stagnihabitans tardus</name>
    <dbReference type="NCBI Taxonomy" id="2699202"/>
    <lineage>
        <taxon>Bacteria</taxon>
        <taxon>Pseudomonadati</taxon>
        <taxon>Pseudomonadota</taxon>
        <taxon>Alphaproteobacteria</taxon>
        <taxon>Rhodobacterales</taxon>
        <taxon>Paracoccaceae</taxon>
        <taxon>Stagnihabitans</taxon>
    </lineage>
</organism>
<dbReference type="Gene3D" id="1.10.10.10">
    <property type="entry name" value="Winged helix-like DNA-binding domain superfamily/Winged helix DNA-binding domain"/>
    <property type="match status" value="1"/>
</dbReference>
<dbReference type="InterPro" id="IPR036388">
    <property type="entry name" value="WH-like_DNA-bd_sf"/>
</dbReference>
<dbReference type="Proteomes" id="UP001193501">
    <property type="component" value="Unassembled WGS sequence"/>
</dbReference>
<accession>A0AAE4Y6S3</accession>
<name>A0AAE4Y6S3_9RHOB</name>
<dbReference type="Pfam" id="PF03466">
    <property type="entry name" value="LysR_substrate"/>
    <property type="match status" value="1"/>
</dbReference>
<feature type="domain" description="HTH lysR-type" evidence="5">
    <location>
        <begin position="5"/>
        <end position="63"/>
    </location>
</feature>
<dbReference type="InterPro" id="IPR036390">
    <property type="entry name" value="WH_DNA-bd_sf"/>
</dbReference>